<dbReference type="InterPro" id="IPR032675">
    <property type="entry name" value="LRR_dom_sf"/>
</dbReference>
<dbReference type="InterPro" id="IPR001611">
    <property type="entry name" value="Leu-rich_rpt"/>
</dbReference>
<dbReference type="GO" id="GO:0016301">
    <property type="term" value="F:kinase activity"/>
    <property type="evidence" value="ECO:0007669"/>
    <property type="project" value="UniProtKB-KW"/>
</dbReference>
<evidence type="ECO:0000256" key="3">
    <source>
        <dbReference type="ARBA" id="ARBA00022692"/>
    </source>
</evidence>
<dbReference type="Gramene" id="OIS97092">
    <property type="protein sequence ID" value="OIS97092"/>
    <property type="gene ID" value="A4A49_21036"/>
</dbReference>
<dbReference type="AlphaFoldDB" id="A0A1J6HW49"/>
<evidence type="ECO:0000256" key="6">
    <source>
        <dbReference type="ARBA" id="ARBA00023136"/>
    </source>
</evidence>
<dbReference type="EMBL" id="MJEQ01037193">
    <property type="protein sequence ID" value="OIS97092.1"/>
    <property type="molecule type" value="Genomic_DNA"/>
</dbReference>
<dbReference type="SMR" id="A0A1J6HW49"/>
<reference evidence="7" key="1">
    <citation type="submission" date="2016-11" db="EMBL/GenBank/DDBJ databases">
        <title>The genome of Nicotiana attenuata.</title>
        <authorList>
            <person name="Xu S."/>
            <person name="Brockmoeller T."/>
            <person name="Gaquerel E."/>
            <person name="Navarro A."/>
            <person name="Kuhl H."/>
            <person name="Gase K."/>
            <person name="Ling Z."/>
            <person name="Zhou W."/>
            <person name="Kreitzer C."/>
            <person name="Stanke M."/>
            <person name="Tang H."/>
            <person name="Lyons E."/>
            <person name="Pandey P."/>
            <person name="Pandey S.P."/>
            <person name="Timmermann B."/>
            <person name="Baldwin I.T."/>
        </authorList>
    </citation>
    <scope>NUCLEOTIDE SEQUENCE [LARGE SCALE GENOMIC DNA]</scope>
    <source>
        <strain evidence="7">UT</strain>
    </source>
</reference>
<organism evidence="7 8">
    <name type="scientific">Nicotiana attenuata</name>
    <name type="common">Coyote tobacco</name>
    <dbReference type="NCBI Taxonomy" id="49451"/>
    <lineage>
        <taxon>Eukaryota</taxon>
        <taxon>Viridiplantae</taxon>
        <taxon>Streptophyta</taxon>
        <taxon>Embryophyta</taxon>
        <taxon>Tracheophyta</taxon>
        <taxon>Spermatophyta</taxon>
        <taxon>Magnoliopsida</taxon>
        <taxon>eudicotyledons</taxon>
        <taxon>Gunneridae</taxon>
        <taxon>Pentapetalae</taxon>
        <taxon>asterids</taxon>
        <taxon>lamiids</taxon>
        <taxon>Solanales</taxon>
        <taxon>Solanaceae</taxon>
        <taxon>Nicotianoideae</taxon>
        <taxon>Nicotianeae</taxon>
        <taxon>Nicotiana</taxon>
    </lineage>
</organism>
<evidence type="ECO:0000256" key="5">
    <source>
        <dbReference type="ARBA" id="ARBA00022989"/>
    </source>
</evidence>
<sequence>MQVIALTSNNLTGKLPTTVCDLLPNLEALGISYNYLDSVIPPNLEKVQKASILIIVFQLSIAHNRLDGLIPDSFGEMRALEFLDLCSNNLSDDIPKSLGALVYLKYLSISFNKLRGEIPTGEYGQDAMIPMSSNVYSFGILMTERFRRMRPSDEIFTGDLSITMLATSLQEMIENALSTLPFYSVQYVEFVVILSKLLNFSRDYLPLFVLITVIFLQRQAMKMIYGAIARWGTKIFSTWT</sequence>
<keyword evidence="3" id="KW-0812">Transmembrane</keyword>
<dbReference type="GO" id="GO:0016020">
    <property type="term" value="C:membrane"/>
    <property type="evidence" value="ECO:0007669"/>
    <property type="project" value="UniProtKB-SubCell"/>
</dbReference>
<dbReference type="Gene3D" id="3.80.10.10">
    <property type="entry name" value="Ribonuclease Inhibitor"/>
    <property type="match status" value="1"/>
</dbReference>
<evidence type="ECO:0000313" key="7">
    <source>
        <dbReference type="EMBL" id="OIS97092.1"/>
    </source>
</evidence>
<dbReference type="SUPFAM" id="SSF52058">
    <property type="entry name" value="L domain-like"/>
    <property type="match status" value="1"/>
</dbReference>
<dbReference type="InterPro" id="IPR051809">
    <property type="entry name" value="Plant_receptor-like_S/T_kinase"/>
</dbReference>
<gene>
    <name evidence="7" type="ORF">A4A49_21036</name>
</gene>
<evidence type="ECO:0000256" key="2">
    <source>
        <dbReference type="ARBA" id="ARBA00022614"/>
    </source>
</evidence>
<dbReference type="Proteomes" id="UP000187609">
    <property type="component" value="Unassembled WGS sequence"/>
</dbReference>
<dbReference type="Pfam" id="PF13855">
    <property type="entry name" value="LRR_8"/>
    <property type="match status" value="1"/>
</dbReference>
<keyword evidence="6" id="KW-0472">Membrane</keyword>
<keyword evidence="4" id="KW-0677">Repeat</keyword>
<proteinExistence type="predicted"/>
<keyword evidence="5" id="KW-1133">Transmembrane helix</keyword>
<dbReference type="PANTHER" id="PTHR27008:SF585">
    <property type="entry name" value="PROTEIN KINASE DOMAIN-CONTAINING PROTEIN"/>
    <property type="match status" value="1"/>
</dbReference>
<protein>
    <submittedName>
        <fullName evidence="7">Leucine-rich repeat receptor-like serinethreonine-protein kinase</fullName>
    </submittedName>
</protein>
<dbReference type="STRING" id="49451.A0A1J6HW49"/>
<comment type="subcellular location">
    <subcellularLocation>
        <location evidence="1">Membrane</location>
    </subcellularLocation>
</comment>
<evidence type="ECO:0000256" key="1">
    <source>
        <dbReference type="ARBA" id="ARBA00004370"/>
    </source>
</evidence>
<comment type="caution">
    <text evidence="7">The sequence shown here is derived from an EMBL/GenBank/DDBJ whole genome shotgun (WGS) entry which is preliminary data.</text>
</comment>
<name>A0A1J6HW49_NICAT</name>
<dbReference type="OMA" id="HESKIMD"/>
<keyword evidence="2" id="KW-0433">Leucine-rich repeat</keyword>
<accession>A0A1J6HW49</accession>
<evidence type="ECO:0000313" key="8">
    <source>
        <dbReference type="Proteomes" id="UP000187609"/>
    </source>
</evidence>
<evidence type="ECO:0000256" key="4">
    <source>
        <dbReference type="ARBA" id="ARBA00022737"/>
    </source>
</evidence>
<dbReference type="PANTHER" id="PTHR27008">
    <property type="entry name" value="OS04G0122200 PROTEIN"/>
    <property type="match status" value="1"/>
</dbReference>
<keyword evidence="8" id="KW-1185">Reference proteome</keyword>